<evidence type="ECO:0008006" key="3">
    <source>
        <dbReference type="Google" id="ProtNLM"/>
    </source>
</evidence>
<protein>
    <recommendedName>
        <fullName evidence="3">DUF4303 domain-containing protein</fullName>
    </recommendedName>
</protein>
<comment type="caution">
    <text evidence="1">The sequence shown here is derived from an EMBL/GenBank/DDBJ whole genome shotgun (WGS) entry which is preliminary data.</text>
</comment>
<dbReference type="Proteomes" id="UP000199426">
    <property type="component" value="Unassembled WGS sequence"/>
</dbReference>
<reference evidence="1 2" key="1">
    <citation type="submission" date="2016-10" db="EMBL/GenBank/DDBJ databases">
        <authorList>
            <person name="Varghese N."/>
            <person name="Submissions S."/>
        </authorList>
    </citation>
    <scope>NUCLEOTIDE SEQUENCE [LARGE SCALE GENOMIC DNA]</scope>
    <source>
        <strain evidence="1 2">DSM 19299</strain>
    </source>
</reference>
<sequence>MEQWYKENIEALRHKIIDEFSYLYNKYRKKNQSIYAMVLKLNRKATVAAMSVSTLGSLTKQHYNLKWLPEEWTMSIVDGIFADDFLDDFTKKINEYYGDVIVPKIQSGANKEEEIEKNIQFYIVGMKEAKESLVNILGLEIENIVFIVSVDEHPDVALRSALAINVDSELLREFIEFKSENS</sequence>
<proteinExistence type="predicted"/>
<dbReference type="EMBL" id="FNEG01000003">
    <property type="protein sequence ID" value="SDI99758.1"/>
    <property type="molecule type" value="Genomic_DNA"/>
</dbReference>
<name>A0ABY0PV80_CHRJE</name>
<accession>A0ABY0PV80</accession>
<evidence type="ECO:0000313" key="1">
    <source>
        <dbReference type="EMBL" id="SDI99758.1"/>
    </source>
</evidence>
<evidence type="ECO:0000313" key="2">
    <source>
        <dbReference type="Proteomes" id="UP000199426"/>
    </source>
</evidence>
<gene>
    <name evidence="1" type="ORF">SAMN05421542_2523</name>
</gene>
<keyword evidence="2" id="KW-1185">Reference proteome</keyword>
<organism evidence="1 2">
    <name type="scientific">Chryseobacterium jejuense</name>
    <dbReference type="NCBI Taxonomy" id="445960"/>
    <lineage>
        <taxon>Bacteria</taxon>
        <taxon>Pseudomonadati</taxon>
        <taxon>Bacteroidota</taxon>
        <taxon>Flavobacteriia</taxon>
        <taxon>Flavobacteriales</taxon>
        <taxon>Weeksellaceae</taxon>
        <taxon>Chryseobacterium group</taxon>
        <taxon>Chryseobacterium</taxon>
    </lineage>
</organism>
<dbReference type="RefSeq" id="WP_089736795.1">
    <property type="nucleotide sequence ID" value="NZ_FNEG01000003.1"/>
</dbReference>